<organism evidence="7 8">
    <name type="scientific">Salvia divinorum</name>
    <name type="common">Maria pastora</name>
    <name type="synonym">Diviner's sage</name>
    <dbReference type="NCBI Taxonomy" id="28513"/>
    <lineage>
        <taxon>Eukaryota</taxon>
        <taxon>Viridiplantae</taxon>
        <taxon>Streptophyta</taxon>
        <taxon>Embryophyta</taxon>
        <taxon>Tracheophyta</taxon>
        <taxon>Spermatophyta</taxon>
        <taxon>Magnoliopsida</taxon>
        <taxon>eudicotyledons</taxon>
        <taxon>Gunneridae</taxon>
        <taxon>Pentapetalae</taxon>
        <taxon>asterids</taxon>
        <taxon>lamiids</taxon>
        <taxon>Lamiales</taxon>
        <taxon>Lamiaceae</taxon>
        <taxon>Nepetoideae</taxon>
        <taxon>Mentheae</taxon>
        <taxon>Salviinae</taxon>
        <taxon>Salvia</taxon>
        <taxon>Salvia subgen. Calosphace</taxon>
    </lineage>
</organism>
<protein>
    <submittedName>
        <fullName evidence="7">GDSL esterase/lipase LIP-4-like</fullName>
    </submittedName>
</protein>
<dbReference type="Pfam" id="PF00657">
    <property type="entry name" value="Lipase_GDSL"/>
    <property type="match status" value="1"/>
</dbReference>
<keyword evidence="4" id="KW-0325">Glycoprotein</keyword>
<dbReference type="InterPro" id="IPR035669">
    <property type="entry name" value="SGNH_plant_lipase-like"/>
</dbReference>
<keyword evidence="5" id="KW-0175">Coiled coil</keyword>
<feature type="signal peptide" evidence="6">
    <location>
        <begin position="1"/>
        <end position="22"/>
    </location>
</feature>
<dbReference type="Proteomes" id="UP001567538">
    <property type="component" value="Unassembled WGS sequence"/>
</dbReference>
<feature type="coiled-coil region" evidence="5">
    <location>
        <begin position="235"/>
        <end position="262"/>
    </location>
</feature>
<dbReference type="Gene3D" id="3.40.50.1110">
    <property type="entry name" value="SGNH hydrolase"/>
    <property type="match status" value="1"/>
</dbReference>
<evidence type="ECO:0000256" key="5">
    <source>
        <dbReference type="SAM" id="Coils"/>
    </source>
</evidence>
<evidence type="ECO:0000313" key="7">
    <source>
        <dbReference type="EMBL" id="KAL1553044.1"/>
    </source>
</evidence>
<dbReference type="InterPro" id="IPR036514">
    <property type="entry name" value="SGNH_hydro_sf"/>
</dbReference>
<keyword evidence="3" id="KW-0378">Hydrolase</keyword>
<keyword evidence="2 6" id="KW-0732">Signal</keyword>
<evidence type="ECO:0000256" key="2">
    <source>
        <dbReference type="ARBA" id="ARBA00022729"/>
    </source>
</evidence>
<dbReference type="GO" id="GO:0016787">
    <property type="term" value="F:hydrolase activity"/>
    <property type="evidence" value="ECO:0007669"/>
    <property type="project" value="UniProtKB-KW"/>
</dbReference>
<dbReference type="PANTHER" id="PTHR22835">
    <property type="entry name" value="ZINC FINGER FYVE DOMAIN CONTAINING PROTEIN"/>
    <property type="match status" value="1"/>
</dbReference>
<evidence type="ECO:0000256" key="1">
    <source>
        <dbReference type="ARBA" id="ARBA00008668"/>
    </source>
</evidence>
<dbReference type="EMBL" id="JBEAFC010000006">
    <property type="protein sequence ID" value="KAL1553044.1"/>
    <property type="molecule type" value="Genomic_DNA"/>
</dbReference>
<gene>
    <name evidence="7" type="ORF">AAHA92_13769</name>
</gene>
<sequence length="362" mass="39865">MKPKNGMFIACVTLSMVVFDAASQCSSRKPVIFNFGDSNSDTGGLAAAMGYEFEYPDGRAFFRPPTGRLCDGRLVVDFLCENVKLNYLSPYLESVEPDFSNGANFAIAGSATLPKYVAFSLNIQILQFRRFHNHSLRLQSQGNKNFVGEDGFKNGLYVIDIGQNDLTAAFNNVPYDQVLQKIPSFIYEIKDAMWGIYLLGGKNLWVHNTGPLGCLPEKLGSLKPDASQVDQYGCIASMNEAAKAFNSQLQDLCQQLRDQMKNTTIVYVDVYSIKYSLIANSSTYGMKSPLMACCGHGGAPYNFDPKIKCRDAGFDVCEEGAGPYVSWDGVHYTEAANTIVASAILSTKYSTPNLPFNFFCNN</sequence>
<proteinExistence type="inferred from homology"/>
<evidence type="ECO:0000256" key="4">
    <source>
        <dbReference type="ARBA" id="ARBA00023180"/>
    </source>
</evidence>
<comment type="similarity">
    <text evidence="1">Belongs to the 'GDSL' lipolytic enzyme family.</text>
</comment>
<dbReference type="InterPro" id="IPR001087">
    <property type="entry name" value="GDSL"/>
</dbReference>
<dbReference type="SUPFAM" id="SSF52266">
    <property type="entry name" value="SGNH hydrolase"/>
    <property type="match status" value="1"/>
</dbReference>
<evidence type="ECO:0000256" key="6">
    <source>
        <dbReference type="SAM" id="SignalP"/>
    </source>
</evidence>
<dbReference type="AlphaFoldDB" id="A0ABD1HD70"/>
<feature type="chain" id="PRO_5044878504" evidence="6">
    <location>
        <begin position="23"/>
        <end position="362"/>
    </location>
</feature>
<comment type="caution">
    <text evidence="7">The sequence shown here is derived from an EMBL/GenBank/DDBJ whole genome shotgun (WGS) entry which is preliminary data.</text>
</comment>
<evidence type="ECO:0000256" key="3">
    <source>
        <dbReference type="ARBA" id="ARBA00022801"/>
    </source>
</evidence>
<evidence type="ECO:0000313" key="8">
    <source>
        <dbReference type="Proteomes" id="UP001567538"/>
    </source>
</evidence>
<reference evidence="7 8" key="1">
    <citation type="submission" date="2024-06" db="EMBL/GenBank/DDBJ databases">
        <title>A chromosome level genome sequence of Diviner's sage (Salvia divinorum).</title>
        <authorList>
            <person name="Ford S.A."/>
            <person name="Ro D.-K."/>
            <person name="Ness R.W."/>
            <person name="Phillips M.A."/>
        </authorList>
    </citation>
    <scope>NUCLEOTIDE SEQUENCE [LARGE SCALE GENOMIC DNA]</scope>
    <source>
        <strain evidence="7">SAF-2024a</strain>
        <tissue evidence="7">Leaf</tissue>
    </source>
</reference>
<dbReference type="PANTHER" id="PTHR22835:SF158">
    <property type="entry name" value="GDSL ESTERASE_LIPASE LIP-4-LIKE ISOFORM X1"/>
    <property type="match status" value="1"/>
</dbReference>
<dbReference type="CDD" id="cd01837">
    <property type="entry name" value="SGNH_plant_lipase_like"/>
    <property type="match status" value="1"/>
</dbReference>
<keyword evidence="8" id="KW-1185">Reference proteome</keyword>
<accession>A0ABD1HD70</accession>
<name>A0ABD1HD70_SALDI</name>